<comment type="caution">
    <text evidence="3">The sequence shown here is derived from an EMBL/GenBank/DDBJ whole genome shotgun (WGS) entry which is preliminary data.</text>
</comment>
<feature type="transmembrane region" description="Helical" evidence="1">
    <location>
        <begin position="269"/>
        <end position="288"/>
    </location>
</feature>
<dbReference type="PANTHER" id="PTHR46663:SF4">
    <property type="entry name" value="DIGUANYLATE CYCLASE DGCT-RELATED"/>
    <property type="match status" value="1"/>
</dbReference>
<feature type="transmembrane region" description="Helical" evidence="1">
    <location>
        <begin position="230"/>
        <end position="248"/>
    </location>
</feature>
<dbReference type="InterPro" id="IPR029787">
    <property type="entry name" value="Nucleotide_cyclase"/>
</dbReference>
<feature type="transmembrane region" description="Helical" evidence="1">
    <location>
        <begin position="131"/>
        <end position="151"/>
    </location>
</feature>
<accession>A0A1R1B3Q5</accession>
<dbReference type="NCBIfam" id="TIGR00254">
    <property type="entry name" value="GGDEF"/>
    <property type="match status" value="1"/>
</dbReference>
<dbReference type="SMART" id="SM00267">
    <property type="entry name" value="GGDEF"/>
    <property type="match status" value="1"/>
</dbReference>
<feature type="domain" description="GGDEF" evidence="2">
    <location>
        <begin position="367"/>
        <end position="498"/>
    </location>
</feature>
<keyword evidence="1" id="KW-0812">Transmembrane</keyword>
<evidence type="ECO:0000313" key="4">
    <source>
        <dbReference type="Proteomes" id="UP000187074"/>
    </source>
</evidence>
<dbReference type="EMBL" id="MRTF01000003">
    <property type="protein sequence ID" value="OME93623.1"/>
    <property type="molecule type" value="Genomic_DNA"/>
</dbReference>
<reference evidence="3 4" key="1">
    <citation type="submission" date="2016-11" db="EMBL/GenBank/DDBJ databases">
        <title>Paenibacillus species isolates.</title>
        <authorList>
            <person name="Beno S.M."/>
        </authorList>
    </citation>
    <scope>NUCLEOTIDE SEQUENCE [LARGE SCALE GENOMIC DNA]</scope>
    <source>
        <strain evidence="3 4">FSL F4-0100</strain>
    </source>
</reference>
<dbReference type="Gene3D" id="3.30.70.270">
    <property type="match status" value="1"/>
</dbReference>
<feature type="transmembrane region" description="Helical" evidence="1">
    <location>
        <begin position="95"/>
        <end position="119"/>
    </location>
</feature>
<dbReference type="CDD" id="cd01949">
    <property type="entry name" value="GGDEF"/>
    <property type="match status" value="1"/>
</dbReference>
<feature type="transmembrane region" description="Helical" evidence="1">
    <location>
        <begin position="197"/>
        <end position="218"/>
    </location>
</feature>
<dbReference type="PROSITE" id="PS50887">
    <property type="entry name" value="GGDEF"/>
    <property type="match status" value="1"/>
</dbReference>
<evidence type="ECO:0000256" key="1">
    <source>
        <dbReference type="SAM" id="Phobius"/>
    </source>
</evidence>
<dbReference type="OrthoDB" id="9759607at2"/>
<dbReference type="InterPro" id="IPR043128">
    <property type="entry name" value="Rev_trsase/Diguanyl_cyclase"/>
</dbReference>
<gene>
    <name evidence="3" type="ORF">BK123_10225</name>
</gene>
<keyword evidence="1" id="KW-0472">Membrane</keyword>
<organism evidence="3 4">
    <name type="scientific">Paenibacillus lautus</name>
    <name type="common">Bacillus lautus</name>
    <dbReference type="NCBI Taxonomy" id="1401"/>
    <lineage>
        <taxon>Bacteria</taxon>
        <taxon>Bacillati</taxon>
        <taxon>Bacillota</taxon>
        <taxon>Bacilli</taxon>
        <taxon>Bacillales</taxon>
        <taxon>Paenibacillaceae</taxon>
        <taxon>Paenibacillus</taxon>
    </lineage>
</organism>
<feature type="transmembrane region" description="Helical" evidence="1">
    <location>
        <begin position="9"/>
        <end position="28"/>
    </location>
</feature>
<dbReference type="Pfam" id="PF00990">
    <property type="entry name" value="GGDEF"/>
    <property type="match status" value="1"/>
</dbReference>
<evidence type="ECO:0000313" key="3">
    <source>
        <dbReference type="EMBL" id="OME93623.1"/>
    </source>
</evidence>
<name>A0A1R1B3Q5_PAELA</name>
<keyword evidence="1" id="KW-1133">Transmembrane helix</keyword>
<dbReference type="PANTHER" id="PTHR46663">
    <property type="entry name" value="DIGUANYLATE CYCLASE DGCT-RELATED"/>
    <property type="match status" value="1"/>
</dbReference>
<dbReference type="STRING" id="1401.BK123_10225"/>
<evidence type="ECO:0000259" key="2">
    <source>
        <dbReference type="PROSITE" id="PS50887"/>
    </source>
</evidence>
<protein>
    <submittedName>
        <fullName evidence="3">GGDEF domain-containing protein</fullName>
    </submittedName>
</protein>
<sequence length="513" mass="58715">MSPTPADHLWIRLAIIYAFIQIMIALWMPDALSLQRVLVIISPAAASVYLMRRIRRRFEVHLRRFWLIVSLGLMGEAVARTLHACNIWFGKESAFLSVLTHLFWGLELILFASSLIYLFRHVQGSFRGLRFMLDIVIVGIAVMTVGWEYFIKPELQGLAHEAAWGNLWVDMLYPLCAMVLIFFTMVLYFNTGQLRKWAAILLCLGGSTFIAGDVLYIYLVDLLDIEVRSYLYPLYTLSVFFISFAGGHSAPDTRNPSVGEREPRSTGNLIVRYLLPYSVLGGMFALMAQHFGGWTGLFTGLSLCVILILFRQILIQFENDRLLDRLHESLMQSESLAHRDDLTGLYNRRYFNARLSSSLKEADRTGSRVGLLYMDMNRFKRVNDRYGHRAGDLLIRKVADRLQSLESKGVLVSRLGGDEFTVMIHPAGDDQELIWMAEEIWTMLSEPYELEGHEVRTTPSIGIAVYPDHARNDQELIGRADAAMYAAKERNAPWHFDVERTMLLQLLDQKVSR</sequence>
<dbReference type="Proteomes" id="UP000187074">
    <property type="component" value="Unassembled WGS sequence"/>
</dbReference>
<dbReference type="RefSeq" id="WP_076322296.1">
    <property type="nucleotide sequence ID" value="NZ_MRTF01000003.1"/>
</dbReference>
<feature type="transmembrane region" description="Helical" evidence="1">
    <location>
        <begin position="34"/>
        <end position="52"/>
    </location>
</feature>
<feature type="transmembrane region" description="Helical" evidence="1">
    <location>
        <begin position="294"/>
        <end position="315"/>
    </location>
</feature>
<feature type="transmembrane region" description="Helical" evidence="1">
    <location>
        <begin position="171"/>
        <end position="190"/>
    </location>
</feature>
<dbReference type="SUPFAM" id="SSF55073">
    <property type="entry name" value="Nucleotide cyclase"/>
    <property type="match status" value="1"/>
</dbReference>
<proteinExistence type="predicted"/>
<dbReference type="AlphaFoldDB" id="A0A1R1B3Q5"/>
<feature type="transmembrane region" description="Helical" evidence="1">
    <location>
        <begin position="64"/>
        <end position="89"/>
    </location>
</feature>
<dbReference type="InterPro" id="IPR052163">
    <property type="entry name" value="DGC-Regulatory_Protein"/>
</dbReference>
<dbReference type="InterPro" id="IPR000160">
    <property type="entry name" value="GGDEF_dom"/>
</dbReference>